<evidence type="ECO:0000259" key="1">
    <source>
        <dbReference type="Pfam" id="PF00501"/>
    </source>
</evidence>
<protein>
    <submittedName>
        <fullName evidence="2">Predicted protein</fullName>
    </submittedName>
</protein>
<dbReference type="InterPro" id="IPR045851">
    <property type="entry name" value="AMP-bd_C_sf"/>
</dbReference>
<dbReference type="SUPFAM" id="SSF56801">
    <property type="entry name" value="Acetyl-CoA synthetase-like"/>
    <property type="match status" value="1"/>
</dbReference>
<feature type="domain" description="AMP-dependent synthetase/ligase" evidence="1">
    <location>
        <begin position="2"/>
        <end position="277"/>
    </location>
</feature>
<dbReference type="GeneID" id="9687609"/>
<proteinExistence type="predicted"/>
<dbReference type="PANTHER" id="PTHR22754">
    <property type="entry name" value="DISCO-INTERACTING PROTEIN 2 DIP2 -RELATED"/>
    <property type="match status" value="1"/>
</dbReference>
<dbReference type="Proteomes" id="UP000001876">
    <property type="component" value="Unassembled WGS sequence"/>
</dbReference>
<accession>C1N1S4</accession>
<name>C1N1S4_MICPC</name>
<dbReference type="InterPro" id="IPR020845">
    <property type="entry name" value="AMP-binding_CS"/>
</dbReference>
<evidence type="ECO:0000313" key="3">
    <source>
        <dbReference type="Proteomes" id="UP000001876"/>
    </source>
</evidence>
<dbReference type="AlphaFoldDB" id="C1N1S4"/>
<dbReference type="Gene3D" id="3.30.300.30">
    <property type="match status" value="1"/>
</dbReference>
<dbReference type="eggNOG" id="KOG3628">
    <property type="taxonomic scope" value="Eukaryota"/>
</dbReference>
<gene>
    <name evidence="2" type="ORF">MICPUCDRAFT_2195</name>
</gene>
<organism evidence="3">
    <name type="scientific">Micromonas pusilla (strain CCMP1545)</name>
    <name type="common">Picoplanktonic green alga</name>
    <dbReference type="NCBI Taxonomy" id="564608"/>
    <lineage>
        <taxon>Eukaryota</taxon>
        <taxon>Viridiplantae</taxon>
        <taxon>Chlorophyta</taxon>
        <taxon>Mamiellophyceae</taxon>
        <taxon>Mamiellales</taxon>
        <taxon>Mamiellaceae</taxon>
        <taxon>Micromonas</taxon>
    </lineage>
</organism>
<dbReference type="OrthoDB" id="10253115at2759"/>
<dbReference type="STRING" id="564608.C1N1S4"/>
<dbReference type="PANTHER" id="PTHR22754:SF32">
    <property type="entry name" value="DISCO-INTERACTING PROTEIN 2"/>
    <property type="match status" value="1"/>
</dbReference>
<evidence type="ECO:0000313" key="2">
    <source>
        <dbReference type="EMBL" id="EEH53882.1"/>
    </source>
</evidence>
<keyword evidence="3" id="KW-1185">Reference proteome</keyword>
<dbReference type="EMBL" id="GG663745">
    <property type="protein sequence ID" value="EEH53882.1"/>
    <property type="molecule type" value="Genomic_DNA"/>
</dbReference>
<dbReference type="Pfam" id="PF00501">
    <property type="entry name" value="AMP-binding"/>
    <property type="match status" value="1"/>
</dbReference>
<sequence length="468" mass="49503">PSPNPGDVAFVQYTSGSTSAPKGVVITHANVTHNCASIRRNFRVTAADVEVTWLPQYHDMGLVGAYLVPLTIPAAECDSNTPPPRTTCVSVSPVAFMRDPLVWARVASRYRATMTQAPDFAYRLCAARFNALPIHAREALGLDLSSLRHCLNAAERIDPRTSAVFAAAFEACGYSPGAMFHGYGLAESVVYVCDGPSRSISICGSSLERDKRAVVVVATGIDGRASSVVDVRRVASVGAPRGDVEVCVVHAARRARCADGEVGEIWVRSASIASGFWRRDGGDADDDGAFGATLADDVDGKRGGAFLRTGDEGFARDGELFVTGRSKDLIVVGGRNFAPEDIERTIRDADASEGWGDGTGASRARGALRPGSIAAFSIERDGSTTDESIGVIAETRDDAISASLAGVVVDGVRAVISQTHGVSVRREDVLLLRARTAPRTTSGKLRRRACAEAFRDGTLSVVDAMKTN</sequence>
<dbReference type="Gene3D" id="3.40.50.12780">
    <property type="entry name" value="N-terminal domain of ligase-like"/>
    <property type="match status" value="1"/>
</dbReference>
<dbReference type="InterPro" id="IPR000873">
    <property type="entry name" value="AMP-dep_synth/lig_dom"/>
</dbReference>
<dbReference type="InterPro" id="IPR042099">
    <property type="entry name" value="ANL_N_sf"/>
</dbReference>
<feature type="non-terminal residue" evidence="2">
    <location>
        <position position="1"/>
    </location>
</feature>
<reference evidence="2 3" key="1">
    <citation type="journal article" date="2009" name="Science">
        <title>Green evolution and dynamic adaptations revealed by genomes of the marine picoeukaryotes Micromonas.</title>
        <authorList>
            <person name="Worden A.Z."/>
            <person name="Lee J.H."/>
            <person name="Mock T."/>
            <person name="Rouze P."/>
            <person name="Simmons M.P."/>
            <person name="Aerts A.L."/>
            <person name="Allen A.E."/>
            <person name="Cuvelier M.L."/>
            <person name="Derelle E."/>
            <person name="Everett M.V."/>
            <person name="Foulon E."/>
            <person name="Grimwood J."/>
            <person name="Gundlach H."/>
            <person name="Henrissat B."/>
            <person name="Napoli C."/>
            <person name="McDonald S.M."/>
            <person name="Parker M.S."/>
            <person name="Rombauts S."/>
            <person name="Salamov A."/>
            <person name="Von Dassow P."/>
            <person name="Badger J.H."/>
            <person name="Coutinho P.M."/>
            <person name="Demir E."/>
            <person name="Dubchak I."/>
            <person name="Gentemann C."/>
            <person name="Eikrem W."/>
            <person name="Gready J.E."/>
            <person name="John U."/>
            <person name="Lanier W."/>
            <person name="Lindquist E.A."/>
            <person name="Lucas S."/>
            <person name="Mayer K.F."/>
            <person name="Moreau H."/>
            <person name="Not F."/>
            <person name="Otillar R."/>
            <person name="Panaud O."/>
            <person name="Pangilinan J."/>
            <person name="Paulsen I."/>
            <person name="Piegu B."/>
            <person name="Poliakov A."/>
            <person name="Robbens S."/>
            <person name="Schmutz J."/>
            <person name="Toulza E."/>
            <person name="Wyss T."/>
            <person name="Zelensky A."/>
            <person name="Zhou K."/>
            <person name="Armbrust E.V."/>
            <person name="Bhattacharya D."/>
            <person name="Goodenough U.W."/>
            <person name="Van de Peer Y."/>
            <person name="Grigoriev I.V."/>
        </authorList>
    </citation>
    <scope>NUCLEOTIDE SEQUENCE [LARGE SCALE GENOMIC DNA]</scope>
    <source>
        <strain evidence="2 3">CCMP1545</strain>
    </source>
</reference>
<dbReference type="PROSITE" id="PS00455">
    <property type="entry name" value="AMP_BINDING"/>
    <property type="match status" value="1"/>
</dbReference>
<feature type="non-terminal residue" evidence="2">
    <location>
        <position position="468"/>
    </location>
</feature>
<dbReference type="RefSeq" id="XP_003062170.1">
    <property type="nucleotide sequence ID" value="XM_003062124.1"/>
</dbReference>
<dbReference type="OMA" id="DEPGHTD"/>
<dbReference type="KEGG" id="mpp:MICPUCDRAFT_2195"/>